<dbReference type="InterPro" id="IPR036213">
    <property type="entry name" value="Calpain_III_sf"/>
</dbReference>
<dbReference type="SUPFAM" id="SSF49758">
    <property type="entry name" value="Calpain large subunit, middle domain (domain III)"/>
    <property type="match status" value="1"/>
</dbReference>
<dbReference type="EMBL" id="FN648464">
    <property type="protein sequence ID" value="CBN74524.1"/>
    <property type="molecule type" value="Genomic_DNA"/>
</dbReference>
<gene>
    <name evidence="1" type="ORF">Esi_0028_0163</name>
</gene>
<dbReference type="OrthoDB" id="424753at2759"/>
<sequence>MSDYRSTEASTLMLKSLRRDFMPNGLFLVEELPETTSRTIAAEWGTQTAGGSHIHPDWTKNPCFHLKLRTTGPTKVRISLSRPEKDWKNKCIRDSVGCMMGFYLMSGSKPNRNQAIFHEGRPYEGSPMVPTHEVSTPPGFMLDNTSEDDIFTIMPATFEPGKTGPFFISIATTDADFSLRRSVALTGVLARNCWSLRRDLELVDLS</sequence>
<dbReference type="EMBL" id="FN649741">
    <property type="protein sequence ID" value="CBN74524.1"/>
    <property type="molecule type" value="Genomic_DNA"/>
</dbReference>
<dbReference type="Proteomes" id="UP000002630">
    <property type="component" value="Linkage Group LG16"/>
</dbReference>
<name>D8LK55_ECTSI</name>
<evidence type="ECO:0000313" key="1">
    <source>
        <dbReference type="EMBL" id="CBN74524.1"/>
    </source>
</evidence>
<dbReference type="STRING" id="2880.D8LK55"/>
<evidence type="ECO:0000313" key="2">
    <source>
        <dbReference type="Proteomes" id="UP000002630"/>
    </source>
</evidence>
<proteinExistence type="predicted"/>
<accession>D8LK55</accession>
<protein>
    <submittedName>
        <fullName evidence="1">Uncharacterized protein</fullName>
    </submittedName>
</protein>
<dbReference type="AlphaFoldDB" id="D8LK55"/>
<keyword evidence="2" id="KW-1185">Reference proteome</keyword>
<dbReference type="InParanoid" id="D8LK55"/>
<reference evidence="1 2" key="1">
    <citation type="journal article" date="2010" name="Nature">
        <title>The Ectocarpus genome and the independent evolution of multicellularity in brown algae.</title>
        <authorList>
            <person name="Cock J.M."/>
            <person name="Sterck L."/>
            <person name="Rouze P."/>
            <person name="Scornet D."/>
            <person name="Allen A.E."/>
            <person name="Amoutzias G."/>
            <person name="Anthouard V."/>
            <person name="Artiguenave F."/>
            <person name="Aury J.M."/>
            <person name="Badger J.H."/>
            <person name="Beszteri B."/>
            <person name="Billiau K."/>
            <person name="Bonnet E."/>
            <person name="Bothwell J.H."/>
            <person name="Bowler C."/>
            <person name="Boyen C."/>
            <person name="Brownlee C."/>
            <person name="Carrano C.J."/>
            <person name="Charrier B."/>
            <person name="Cho G.Y."/>
            <person name="Coelho S.M."/>
            <person name="Collen J."/>
            <person name="Corre E."/>
            <person name="Da Silva C."/>
            <person name="Delage L."/>
            <person name="Delaroque N."/>
            <person name="Dittami S.M."/>
            <person name="Doulbeau S."/>
            <person name="Elias M."/>
            <person name="Farnham G."/>
            <person name="Gachon C.M."/>
            <person name="Gschloessl B."/>
            <person name="Heesch S."/>
            <person name="Jabbari K."/>
            <person name="Jubin C."/>
            <person name="Kawai H."/>
            <person name="Kimura K."/>
            <person name="Kloareg B."/>
            <person name="Kupper F.C."/>
            <person name="Lang D."/>
            <person name="Le Bail A."/>
            <person name="Leblanc C."/>
            <person name="Lerouge P."/>
            <person name="Lohr M."/>
            <person name="Lopez P.J."/>
            <person name="Martens C."/>
            <person name="Maumus F."/>
            <person name="Michel G."/>
            <person name="Miranda-Saavedra D."/>
            <person name="Morales J."/>
            <person name="Moreau H."/>
            <person name="Motomura T."/>
            <person name="Nagasato C."/>
            <person name="Napoli C.A."/>
            <person name="Nelson D.R."/>
            <person name="Nyvall-Collen P."/>
            <person name="Peters A.F."/>
            <person name="Pommier C."/>
            <person name="Potin P."/>
            <person name="Poulain J."/>
            <person name="Quesneville H."/>
            <person name="Read B."/>
            <person name="Rensing S.A."/>
            <person name="Ritter A."/>
            <person name="Rousvoal S."/>
            <person name="Samanta M."/>
            <person name="Samson G."/>
            <person name="Schroeder D.C."/>
            <person name="Segurens B."/>
            <person name="Strittmatter M."/>
            <person name="Tonon T."/>
            <person name="Tregear J.W."/>
            <person name="Valentin K."/>
            <person name="von Dassow P."/>
            <person name="Yamagishi T."/>
            <person name="Van de Peer Y."/>
            <person name="Wincker P."/>
        </authorList>
    </citation>
    <scope>NUCLEOTIDE SEQUENCE [LARGE SCALE GENOMIC DNA]</scope>
    <source>
        <strain evidence="2">Ec32 / CCAP1310/4</strain>
    </source>
</reference>
<organism evidence="1 2">
    <name type="scientific">Ectocarpus siliculosus</name>
    <name type="common">Brown alga</name>
    <name type="synonym">Conferva siliculosa</name>
    <dbReference type="NCBI Taxonomy" id="2880"/>
    <lineage>
        <taxon>Eukaryota</taxon>
        <taxon>Sar</taxon>
        <taxon>Stramenopiles</taxon>
        <taxon>Ochrophyta</taxon>
        <taxon>PX clade</taxon>
        <taxon>Phaeophyceae</taxon>
        <taxon>Ectocarpales</taxon>
        <taxon>Ectocarpaceae</taxon>
        <taxon>Ectocarpus</taxon>
    </lineage>
</organism>
<dbReference type="Gene3D" id="2.60.120.380">
    <property type="match status" value="1"/>
</dbReference>